<reference evidence="1 2" key="1">
    <citation type="submission" date="2017-10" db="EMBL/GenBank/DDBJ databases">
        <title>Resolving the taxonomy of Roseburia spp., Eubacterium rectale and Agathobacter spp. through phylogenomic analysis.</title>
        <authorList>
            <person name="Sheridan P.O."/>
            <person name="Walker A.W."/>
            <person name="Duncan S.H."/>
            <person name="Scott K.P."/>
            <person name="Toole P.W.O."/>
            <person name="Luis P."/>
            <person name="Flint H.J."/>
        </authorList>
    </citation>
    <scope>NUCLEOTIDE SEQUENCE [LARGE SCALE GENOMIC DNA]</scope>
    <source>
        <strain evidence="1 2">JK626</strain>
    </source>
</reference>
<gene>
    <name evidence="1" type="ORF">CSX01_11705</name>
</gene>
<name>A0A2G3DTB5_9FIRM</name>
<proteinExistence type="predicted"/>
<evidence type="ECO:0000313" key="1">
    <source>
        <dbReference type="EMBL" id="PHU34224.1"/>
    </source>
</evidence>
<dbReference type="Proteomes" id="UP000225889">
    <property type="component" value="Unassembled WGS sequence"/>
</dbReference>
<evidence type="ECO:0000313" key="2">
    <source>
        <dbReference type="Proteomes" id="UP000225889"/>
    </source>
</evidence>
<comment type="caution">
    <text evidence="1">The sequence shown here is derived from an EMBL/GenBank/DDBJ whole genome shotgun (WGS) entry which is preliminary data.</text>
</comment>
<sequence length="104" mass="12020">MEQYLVDNEQSFILFMRDVFTLEELRKLPFSVKCKELLEKAFINNTFKGISEGDAKVVFKEFIEPIAAGDISLEFLNPIFIGIKNPCVMLIHGMPLDLRNKIYC</sequence>
<reference evidence="1 2" key="2">
    <citation type="submission" date="2017-10" db="EMBL/GenBank/DDBJ databases">
        <authorList>
            <person name="Banno H."/>
            <person name="Chua N.-H."/>
        </authorList>
    </citation>
    <scope>NUCLEOTIDE SEQUENCE [LARGE SCALE GENOMIC DNA]</scope>
    <source>
        <strain evidence="1 2">JK626</strain>
    </source>
</reference>
<accession>A0A2G3DTB5</accession>
<dbReference type="EMBL" id="PDYF01000031">
    <property type="protein sequence ID" value="PHU34224.1"/>
    <property type="molecule type" value="Genomic_DNA"/>
</dbReference>
<dbReference type="RefSeq" id="WP_099392527.1">
    <property type="nucleotide sequence ID" value="NZ_PDYF01000031.1"/>
</dbReference>
<dbReference type="AlphaFoldDB" id="A0A2G3DTB5"/>
<organism evidence="1 2">
    <name type="scientific">Pseudobutyrivibrio ruminis</name>
    <dbReference type="NCBI Taxonomy" id="46206"/>
    <lineage>
        <taxon>Bacteria</taxon>
        <taxon>Bacillati</taxon>
        <taxon>Bacillota</taxon>
        <taxon>Clostridia</taxon>
        <taxon>Lachnospirales</taxon>
        <taxon>Lachnospiraceae</taxon>
        <taxon>Pseudobutyrivibrio</taxon>
    </lineage>
</organism>
<protein>
    <submittedName>
        <fullName evidence="1">Uncharacterized protein</fullName>
    </submittedName>
</protein>